<organism evidence="2 3">
    <name type="scientific">Clostridium manihotivorum</name>
    <dbReference type="NCBI Taxonomy" id="2320868"/>
    <lineage>
        <taxon>Bacteria</taxon>
        <taxon>Bacillati</taxon>
        <taxon>Bacillota</taxon>
        <taxon>Clostridia</taxon>
        <taxon>Eubacteriales</taxon>
        <taxon>Clostridiaceae</taxon>
        <taxon>Clostridium</taxon>
    </lineage>
</organism>
<evidence type="ECO:0000313" key="3">
    <source>
        <dbReference type="Proteomes" id="UP000286268"/>
    </source>
</evidence>
<evidence type="ECO:0000256" key="1">
    <source>
        <dbReference type="SAM" id="Phobius"/>
    </source>
</evidence>
<keyword evidence="1" id="KW-0472">Membrane</keyword>
<dbReference type="KEGG" id="cmah:C1I91_03990"/>
<keyword evidence="1" id="KW-1133">Transmembrane helix</keyword>
<protein>
    <submittedName>
        <fullName evidence="2">Uncharacterized protein</fullName>
    </submittedName>
</protein>
<dbReference type="OrthoDB" id="1938186at2"/>
<keyword evidence="1" id="KW-0812">Transmembrane</keyword>
<dbReference type="EMBL" id="CP025746">
    <property type="protein sequence ID" value="QAA30890.1"/>
    <property type="molecule type" value="Genomic_DNA"/>
</dbReference>
<sequence length="319" mass="36069">MFEILKKYKKQLIISTAIILIVAASAYFLIGNFLHPDHKQLVSIGSNIIAINDNLKNPINSSSLDTELAKTILTDNLSKLLTEKNSLEKIKPSDKYKNTYDNLALGLNNNMKLFEQTLNILKNPSSKDIQASLQNLSKYEGDCTNYYKKCTDGGVNINLTTSFTNFFSNVSNYVNQLVKLNRDSDIKTSQKNEFLIAFDNCLKNFSPLKENLTAAVNRALEENRSLSGVSSDVENKLVELEKLKTSLYEISVPSDGVECFSDFQATLKLYDVYIASLDEALKSKDNQLEKLKDAFSKYDDMNSSYEKFTKSYDSYKSRN</sequence>
<dbReference type="Proteomes" id="UP000286268">
    <property type="component" value="Chromosome"/>
</dbReference>
<accession>A0A410DPB2</accession>
<evidence type="ECO:0000313" key="2">
    <source>
        <dbReference type="EMBL" id="QAA30890.1"/>
    </source>
</evidence>
<feature type="transmembrane region" description="Helical" evidence="1">
    <location>
        <begin position="12"/>
        <end position="34"/>
    </location>
</feature>
<name>A0A410DPB2_9CLOT</name>
<dbReference type="RefSeq" id="WP_128211340.1">
    <property type="nucleotide sequence ID" value="NZ_CP025746.1"/>
</dbReference>
<keyword evidence="3" id="KW-1185">Reference proteome</keyword>
<gene>
    <name evidence="2" type="ORF">C1I91_03990</name>
</gene>
<proteinExistence type="predicted"/>
<reference evidence="2 3" key="1">
    <citation type="submission" date="2018-01" db="EMBL/GenBank/DDBJ databases">
        <title>Genome Sequencing and Assembly of Anaerobacter polyendosporus strain CT4.</title>
        <authorList>
            <person name="Tachaapaikoon C."/>
            <person name="Sutheeworapong S."/>
            <person name="Jenjaroenpun P."/>
            <person name="Wongsurawat T."/>
            <person name="Nookeaw I."/>
            <person name="Cheawchanlertfa P."/>
            <person name="Kosugi A."/>
            <person name="Cheevadhanarak S."/>
            <person name="Ratanakhanokchai K."/>
        </authorList>
    </citation>
    <scope>NUCLEOTIDE SEQUENCE [LARGE SCALE GENOMIC DNA]</scope>
    <source>
        <strain evidence="2 3">CT4</strain>
    </source>
</reference>
<dbReference type="AlphaFoldDB" id="A0A410DPB2"/>